<evidence type="ECO:0000259" key="3">
    <source>
        <dbReference type="Pfam" id="PF00112"/>
    </source>
</evidence>
<protein>
    <recommendedName>
        <fullName evidence="3">Peptidase C1A papain C-terminal domain-containing protein</fullName>
    </recommendedName>
</protein>
<organism evidence="4 5">
    <name type="scientific">candidate division WOR_3 bacterium SM23_60</name>
    <dbReference type="NCBI Taxonomy" id="1703780"/>
    <lineage>
        <taxon>Bacteria</taxon>
        <taxon>Bacteria division WOR-3</taxon>
    </lineage>
</organism>
<dbReference type="GO" id="GO:0008234">
    <property type="term" value="F:cysteine-type peptidase activity"/>
    <property type="evidence" value="ECO:0007669"/>
    <property type="project" value="InterPro"/>
</dbReference>
<dbReference type="InterPro" id="IPR013128">
    <property type="entry name" value="Peptidase_C1A"/>
</dbReference>
<dbReference type="Gene3D" id="3.90.70.10">
    <property type="entry name" value="Cysteine proteinases"/>
    <property type="match status" value="1"/>
</dbReference>
<dbReference type="AlphaFoldDB" id="A0A0S8GIN8"/>
<reference evidence="4 5" key="1">
    <citation type="journal article" date="2015" name="Microbiome">
        <title>Genomic resolution of linkages in carbon, nitrogen, and sulfur cycling among widespread estuary sediment bacteria.</title>
        <authorList>
            <person name="Baker B.J."/>
            <person name="Lazar C.S."/>
            <person name="Teske A.P."/>
            <person name="Dick G.J."/>
        </authorList>
    </citation>
    <scope>NUCLEOTIDE SEQUENCE [LARGE SCALE GENOMIC DNA]</scope>
    <source>
        <strain evidence="4">SM23_60</strain>
    </source>
</reference>
<dbReference type="CDD" id="cd02619">
    <property type="entry name" value="Peptidase_C1"/>
    <property type="match status" value="1"/>
</dbReference>
<accession>A0A0S8GIN8</accession>
<dbReference type="Pfam" id="PF00112">
    <property type="entry name" value="Peptidase_C1"/>
    <property type="match status" value="1"/>
</dbReference>
<proteinExistence type="inferred from homology"/>
<dbReference type="InterPro" id="IPR000668">
    <property type="entry name" value="Peptidase_C1A_C"/>
</dbReference>
<evidence type="ECO:0000313" key="4">
    <source>
        <dbReference type="EMBL" id="KPK72888.1"/>
    </source>
</evidence>
<comment type="similarity">
    <text evidence="1">Belongs to the peptidase C1 family.</text>
</comment>
<dbReference type="PANTHER" id="PTHR12411">
    <property type="entry name" value="CYSTEINE PROTEASE FAMILY C1-RELATED"/>
    <property type="match status" value="1"/>
</dbReference>
<evidence type="ECO:0000313" key="5">
    <source>
        <dbReference type="Proteomes" id="UP000051096"/>
    </source>
</evidence>
<feature type="non-terminal residue" evidence="4">
    <location>
        <position position="293"/>
    </location>
</feature>
<dbReference type="Proteomes" id="UP000051096">
    <property type="component" value="Unassembled WGS sequence"/>
</dbReference>
<gene>
    <name evidence="4" type="ORF">AMJ87_03330</name>
</gene>
<evidence type="ECO:0000256" key="2">
    <source>
        <dbReference type="SAM" id="SignalP"/>
    </source>
</evidence>
<sequence>MKKEVGVKIKNTIVILLVLSAFTWAQEQLHPCGGIYEDFSQIPWMIEDDIDGREFDPPEAVDHTANMPPVGDQGSQGSCTAWAVAYNYKSHQEWMEHGWSLALPAHQFSPAFVYNHVNGGADHGSGTSDAMKCLIEHGCANMEEFPYTQSNCTRWPAESTYLHAIPYRCQSGHYIWVNTDQGILATKQHIADGDCAILGIWVWANFDNITQFDTVYCSADLYGTNRGGHNVCIVGYDDNKMTNDGPGAFRVVNSWGTSWGSNGYFWMSYEACKDSRMCYGTAAYTTDRIAYSP</sequence>
<dbReference type="SUPFAM" id="SSF54001">
    <property type="entry name" value="Cysteine proteinases"/>
    <property type="match status" value="1"/>
</dbReference>
<dbReference type="InterPro" id="IPR038765">
    <property type="entry name" value="Papain-like_cys_pep_sf"/>
</dbReference>
<comment type="caution">
    <text evidence="4">The sequence shown here is derived from an EMBL/GenBank/DDBJ whole genome shotgun (WGS) entry which is preliminary data.</text>
</comment>
<evidence type="ECO:0000256" key="1">
    <source>
        <dbReference type="ARBA" id="ARBA00008455"/>
    </source>
</evidence>
<feature type="chain" id="PRO_5006646935" description="Peptidase C1A papain C-terminal domain-containing protein" evidence="2">
    <location>
        <begin position="26"/>
        <end position="293"/>
    </location>
</feature>
<name>A0A0S8GIN8_UNCW3</name>
<feature type="domain" description="Peptidase C1A papain C-terminal" evidence="3">
    <location>
        <begin position="58"/>
        <end position="271"/>
    </location>
</feature>
<keyword evidence="2" id="KW-0732">Signal</keyword>
<feature type="signal peptide" evidence="2">
    <location>
        <begin position="1"/>
        <end position="25"/>
    </location>
</feature>
<dbReference type="EMBL" id="LJUO01000020">
    <property type="protein sequence ID" value="KPK72888.1"/>
    <property type="molecule type" value="Genomic_DNA"/>
</dbReference>
<dbReference type="GO" id="GO:0006508">
    <property type="term" value="P:proteolysis"/>
    <property type="evidence" value="ECO:0007669"/>
    <property type="project" value="InterPro"/>
</dbReference>